<reference evidence="2" key="1">
    <citation type="journal article" date="2019" name="Int. J. Syst. Evol. Microbiol.">
        <title>The Global Catalogue of Microorganisms (GCM) 10K type strain sequencing project: providing services to taxonomists for standard genome sequencing and annotation.</title>
        <authorList>
            <consortium name="The Broad Institute Genomics Platform"/>
            <consortium name="The Broad Institute Genome Sequencing Center for Infectious Disease"/>
            <person name="Wu L."/>
            <person name="Ma J."/>
        </authorList>
    </citation>
    <scope>NUCLEOTIDE SEQUENCE [LARGE SCALE GENOMIC DNA]</scope>
    <source>
        <strain evidence="2">CGMCC 1.15342</strain>
    </source>
</reference>
<dbReference type="Proteomes" id="UP000597338">
    <property type="component" value="Unassembled WGS sequence"/>
</dbReference>
<gene>
    <name evidence="1" type="ORF">GCM10011386_30200</name>
</gene>
<name>A0ABQ1M750_9SPHI</name>
<sequence length="314" mass="34970">MALCTAVMLFATSCSKADDDNPNPDDDANGFEHADLSLLATQWDDGWVSHIKDNWTEVAKGQLKIYIFHPNQQADAYHSNLAEGNDHAASILVVPHFSNITSVQDRGIQSFESITFLTADAMDNETGKPVHLVFFKKHYGTGNGRYMLVVADSKSAFENEFGNNYINSSSWDYMDQINSWNKLANMQWRNRFALSSDLLTGTWSSGNTSTLSYYYANGGYAGATGVAVADKFRFFSGNQYESDHSGASGMIGDMQFSHVEYQGSYTIQNSWKIQFTNRFQGDTEVFDSYFEAIASGLLLVLVDRNNTVTTLAKH</sequence>
<keyword evidence="2" id="KW-1185">Reference proteome</keyword>
<protein>
    <submittedName>
        <fullName evidence="1">Uncharacterized protein</fullName>
    </submittedName>
</protein>
<proteinExistence type="predicted"/>
<comment type="caution">
    <text evidence="1">The sequence shown here is derived from an EMBL/GenBank/DDBJ whole genome shotgun (WGS) entry which is preliminary data.</text>
</comment>
<evidence type="ECO:0000313" key="1">
    <source>
        <dbReference type="EMBL" id="GGC36050.1"/>
    </source>
</evidence>
<organism evidence="1 2">
    <name type="scientific">Parapedobacter defluvii</name>
    <dbReference type="NCBI Taxonomy" id="2045106"/>
    <lineage>
        <taxon>Bacteria</taxon>
        <taxon>Pseudomonadati</taxon>
        <taxon>Bacteroidota</taxon>
        <taxon>Sphingobacteriia</taxon>
        <taxon>Sphingobacteriales</taxon>
        <taxon>Sphingobacteriaceae</taxon>
        <taxon>Parapedobacter</taxon>
    </lineage>
</organism>
<evidence type="ECO:0000313" key="2">
    <source>
        <dbReference type="Proteomes" id="UP000597338"/>
    </source>
</evidence>
<accession>A0ABQ1M750</accession>
<dbReference type="EMBL" id="BMIK01000011">
    <property type="protein sequence ID" value="GGC36050.1"/>
    <property type="molecule type" value="Genomic_DNA"/>
</dbReference>